<sequence length="142" mass="16270">MEGIVVNYWIGVASEDHVKLGVSEGFSQLCHGKQAPLKRMKTGDWLIYYAPKRNLEANEPYQHFVAIGQILEGEAYPFEMAPDFIPYRKDVSFIKECVPLPLKALTDVPLWQEFRSRLRFGHFQIPKELFKIIATGMNVGIV</sequence>
<dbReference type="NCBIfam" id="NF002616">
    <property type="entry name" value="PRK02268.1-2"/>
    <property type="match status" value="1"/>
</dbReference>
<dbReference type="InterPro" id="IPR002740">
    <property type="entry name" value="EVE_domain"/>
</dbReference>
<comment type="caution">
    <text evidence="3">The sequence shown here is derived from an EMBL/GenBank/DDBJ whole genome shotgun (WGS) entry which is preliminary data.</text>
</comment>
<organism evidence="3 4">
    <name type="scientific">Enterococcus rivorum</name>
    <dbReference type="NCBI Taxonomy" id="762845"/>
    <lineage>
        <taxon>Bacteria</taxon>
        <taxon>Bacillati</taxon>
        <taxon>Bacillota</taxon>
        <taxon>Bacilli</taxon>
        <taxon>Lactobacillales</taxon>
        <taxon>Enterococcaceae</taxon>
        <taxon>Enterococcus</taxon>
    </lineage>
</organism>
<dbReference type="InterPro" id="IPR015947">
    <property type="entry name" value="PUA-like_sf"/>
</dbReference>
<dbReference type="InterPro" id="IPR022996">
    <property type="entry name" value="UPF0310"/>
</dbReference>
<evidence type="ECO:0000259" key="2">
    <source>
        <dbReference type="Pfam" id="PF01878"/>
    </source>
</evidence>
<comment type="similarity">
    <text evidence="1">Belongs to the UPF0310 family.</text>
</comment>
<dbReference type="SUPFAM" id="SSF88697">
    <property type="entry name" value="PUA domain-like"/>
    <property type="match status" value="1"/>
</dbReference>
<evidence type="ECO:0000256" key="1">
    <source>
        <dbReference type="HAMAP-Rule" id="MF_00771"/>
    </source>
</evidence>
<dbReference type="CDD" id="cd21132">
    <property type="entry name" value="EVE-like"/>
    <property type="match status" value="1"/>
</dbReference>
<evidence type="ECO:0000313" key="3">
    <source>
        <dbReference type="EMBL" id="OEH81385.1"/>
    </source>
</evidence>
<proteinExistence type="inferred from homology"/>
<evidence type="ECO:0000313" key="4">
    <source>
        <dbReference type="Proteomes" id="UP000095256"/>
    </source>
</evidence>
<dbReference type="EMBL" id="MIEK01000048">
    <property type="protein sequence ID" value="OEH81385.1"/>
    <property type="molecule type" value="Genomic_DNA"/>
</dbReference>
<dbReference type="Pfam" id="PF01878">
    <property type="entry name" value="EVE"/>
    <property type="match status" value="1"/>
</dbReference>
<dbReference type="STRING" id="762845.BCR26_16705"/>
<feature type="domain" description="EVE" evidence="2">
    <location>
        <begin position="7"/>
        <end position="134"/>
    </location>
</feature>
<name>A0A1E5KU23_9ENTE</name>
<keyword evidence="4" id="KW-1185">Reference proteome</keyword>
<reference evidence="3 4" key="1">
    <citation type="submission" date="2016-09" db="EMBL/GenBank/DDBJ databases">
        <authorList>
            <person name="Capua I."/>
            <person name="De Benedictis P."/>
            <person name="Joannis T."/>
            <person name="Lombin L.H."/>
            <person name="Cattoli G."/>
        </authorList>
    </citation>
    <scope>NUCLEOTIDE SEQUENCE [LARGE SCALE GENOMIC DNA]</scope>
    <source>
        <strain evidence="3 4">LMG 25899</strain>
    </source>
</reference>
<dbReference type="Proteomes" id="UP000095256">
    <property type="component" value="Unassembled WGS sequence"/>
</dbReference>
<dbReference type="Gene3D" id="3.10.590.10">
    <property type="entry name" value="ph1033 like domains"/>
    <property type="match status" value="1"/>
</dbReference>
<dbReference type="HAMAP" id="MF_00771">
    <property type="entry name" value="UPF0310"/>
    <property type="match status" value="1"/>
</dbReference>
<protein>
    <recommendedName>
        <fullName evidence="1">UPF0310 protein BCR26_16705</fullName>
    </recommendedName>
</protein>
<accession>A0A1E5KU23</accession>
<gene>
    <name evidence="3" type="ORF">BCR26_16705</name>
</gene>
<dbReference type="AlphaFoldDB" id="A0A1E5KU23"/>